<reference evidence="15 16" key="2">
    <citation type="journal article" date="2007" name="BMC Biol.">
        <title>A 100%-complete sequence reveals unusually simple genomic features in the hot-spring red alga Cyanidioschyzon merolae.</title>
        <authorList>
            <person name="Nozaki H."/>
            <person name="Takano H."/>
            <person name="Misumi O."/>
            <person name="Terasawa K."/>
            <person name="Matsuzaki M."/>
            <person name="Maruyama S."/>
            <person name="Nishida K."/>
            <person name="Yagisawa F."/>
            <person name="Yoshida Y."/>
            <person name="Fujiwara T."/>
            <person name="Takio S."/>
            <person name="Tamura K."/>
            <person name="Chung S.J."/>
            <person name="Nakamura S."/>
            <person name="Kuroiwa H."/>
            <person name="Tanaka K."/>
            <person name="Sato N."/>
            <person name="Kuroiwa T."/>
        </authorList>
    </citation>
    <scope>NUCLEOTIDE SEQUENCE [LARGE SCALE GENOMIC DNA]</scope>
    <source>
        <strain evidence="15 16">10D</strain>
    </source>
</reference>
<dbReference type="EMBL" id="AP006483">
    <property type="protein sequence ID" value="BAM78827.1"/>
    <property type="molecule type" value="Genomic_DNA"/>
</dbReference>
<feature type="region of interest" description="Disordered" evidence="12">
    <location>
        <begin position="1020"/>
        <end position="1048"/>
    </location>
</feature>
<dbReference type="Pfam" id="PF17849">
    <property type="entry name" value="OB_Dis3"/>
    <property type="match status" value="1"/>
</dbReference>
<dbReference type="GO" id="GO:0000175">
    <property type="term" value="F:3'-5'-RNA exonuclease activity"/>
    <property type="evidence" value="ECO:0007669"/>
    <property type="project" value="TreeGrafter"/>
</dbReference>
<dbReference type="Gene3D" id="2.40.50.700">
    <property type="match status" value="1"/>
</dbReference>
<dbReference type="GO" id="GO:0071031">
    <property type="term" value="P:nuclear mRNA surveillance of mRNA 3'-end processing"/>
    <property type="evidence" value="ECO:0007669"/>
    <property type="project" value="TreeGrafter"/>
</dbReference>
<dbReference type="HOGENOM" id="CLU_002333_5_0_1"/>
<dbReference type="Gene3D" id="3.40.50.1010">
    <property type="entry name" value="5'-nuclease"/>
    <property type="match status" value="1"/>
</dbReference>
<dbReference type="Gramene" id="CMA140CT">
    <property type="protein sequence ID" value="CMA140CT"/>
    <property type="gene ID" value="CMA140C"/>
</dbReference>
<dbReference type="GO" id="GO:0006364">
    <property type="term" value="P:rRNA processing"/>
    <property type="evidence" value="ECO:0007669"/>
    <property type="project" value="UniProtKB-KW"/>
</dbReference>
<evidence type="ECO:0000256" key="8">
    <source>
        <dbReference type="ARBA" id="ARBA00022884"/>
    </source>
</evidence>
<evidence type="ECO:0000256" key="9">
    <source>
        <dbReference type="ARBA" id="ARBA00023242"/>
    </source>
</evidence>
<evidence type="ECO:0000256" key="10">
    <source>
        <dbReference type="ARBA" id="ARBA00077930"/>
    </source>
</evidence>
<keyword evidence="9" id="KW-0539">Nucleus</keyword>
<dbReference type="InterPro" id="IPR041505">
    <property type="entry name" value="Dis3_CSD2"/>
</dbReference>
<dbReference type="AlphaFoldDB" id="M1V9Y7"/>
<evidence type="ECO:0000256" key="12">
    <source>
        <dbReference type="SAM" id="MobiDB-lite"/>
    </source>
</evidence>
<dbReference type="GO" id="GO:0000177">
    <property type="term" value="C:cytoplasmic exosome (RNase complex)"/>
    <property type="evidence" value="ECO:0007669"/>
    <property type="project" value="TreeGrafter"/>
</dbReference>
<accession>M1V9Y7</accession>
<organism evidence="15 16">
    <name type="scientific">Cyanidioschyzon merolae (strain NIES-3377 / 10D)</name>
    <name type="common">Unicellular red alga</name>
    <dbReference type="NCBI Taxonomy" id="280699"/>
    <lineage>
        <taxon>Eukaryota</taxon>
        <taxon>Rhodophyta</taxon>
        <taxon>Bangiophyceae</taxon>
        <taxon>Cyanidiales</taxon>
        <taxon>Cyanidiaceae</taxon>
        <taxon>Cyanidioschyzon</taxon>
    </lineage>
</organism>
<dbReference type="GO" id="GO:0003723">
    <property type="term" value="F:RNA binding"/>
    <property type="evidence" value="ECO:0007669"/>
    <property type="project" value="UniProtKB-KW"/>
</dbReference>
<dbReference type="GO" id="GO:0016075">
    <property type="term" value="P:rRNA catabolic process"/>
    <property type="evidence" value="ECO:0007669"/>
    <property type="project" value="TreeGrafter"/>
</dbReference>
<dbReference type="InterPro" id="IPR012340">
    <property type="entry name" value="NA-bd_OB-fold"/>
</dbReference>
<dbReference type="Pfam" id="PF00773">
    <property type="entry name" value="RNB"/>
    <property type="match status" value="1"/>
</dbReference>
<dbReference type="Pfam" id="PF13638">
    <property type="entry name" value="PIN_4"/>
    <property type="match status" value="1"/>
</dbReference>
<evidence type="ECO:0000256" key="7">
    <source>
        <dbReference type="ARBA" id="ARBA00022839"/>
    </source>
</evidence>
<keyword evidence="5" id="KW-0378">Hydrolase</keyword>
<dbReference type="SMART" id="SM00670">
    <property type="entry name" value="PINc"/>
    <property type="match status" value="1"/>
</dbReference>
<dbReference type="RefSeq" id="XP_005535113.1">
    <property type="nucleotide sequence ID" value="XM_005535056.1"/>
</dbReference>
<keyword evidence="7" id="KW-0269">Exonuclease</keyword>
<dbReference type="PANTHER" id="PTHR23355">
    <property type="entry name" value="RIBONUCLEASE"/>
    <property type="match status" value="1"/>
</dbReference>
<keyword evidence="3" id="KW-0698">rRNA processing</keyword>
<dbReference type="Proteomes" id="UP000007014">
    <property type="component" value="Chromosome 1"/>
</dbReference>
<dbReference type="OMA" id="GQVMRNN"/>
<dbReference type="InterPro" id="IPR002716">
    <property type="entry name" value="PIN_dom"/>
</dbReference>
<evidence type="ECO:0000256" key="2">
    <source>
        <dbReference type="ARBA" id="ARBA00005785"/>
    </source>
</evidence>
<evidence type="ECO:0000256" key="3">
    <source>
        <dbReference type="ARBA" id="ARBA00022552"/>
    </source>
</evidence>
<dbReference type="FunFam" id="2.40.50.700:FF:000001">
    <property type="entry name" value="Exosome complex exonuclease exoribonuclease (Rrp44)"/>
    <property type="match status" value="1"/>
</dbReference>
<comment type="similarity">
    <text evidence="2 11">Belongs to the RNR ribonuclease family.</text>
</comment>
<keyword evidence="6" id="KW-0271">Exosome</keyword>
<dbReference type="Gene3D" id="2.40.50.140">
    <property type="entry name" value="Nucleic acid-binding proteins"/>
    <property type="match status" value="1"/>
</dbReference>
<proteinExistence type="inferred from homology"/>
<dbReference type="KEGG" id="cme:CYME_CMA140C"/>
<evidence type="ECO:0000256" key="1">
    <source>
        <dbReference type="ARBA" id="ARBA00004123"/>
    </source>
</evidence>
<comment type="subcellular location">
    <subcellularLocation>
        <location evidence="1">Nucleus</location>
    </subcellularLocation>
</comment>
<feature type="domain" description="RNB" evidence="14">
    <location>
        <begin position="507"/>
        <end position="868"/>
    </location>
</feature>
<dbReference type="STRING" id="280699.M1V9Y7"/>
<dbReference type="PROSITE" id="PS01175">
    <property type="entry name" value="RIBONUCLEASE_II"/>
    <property type="match status" value="1"/>
</dbReference>
<dbReference type="InterPro" id="IPR022966">
    <property type="entry name" value="RNase_II/R_CS"/>
</dbReference>
<dbReference type="PANTHER" id="PTHR23355:SF35">
    <property type="entry name" value="EXOSOME COMPLEX EXONUCLEASE RRP44"/>
    <property type="match status" value="1"/>
</dbReference>
<feature type="compositionally biased region" description="Polar residues" evidence="12">
    <location>
        <begin position="1020"/>
        <end position="1042"/>
    </location>
</feature>
<evidence type="ECO:0000256" key="4">
    <source>
        <dbReference type="ARBA" id="ARBA00022722"/>
    </source>
</evidence>
<dbReference type="OrthoDB" id="2233at2759"/>
<dbReference type="SUPFAM" id="SSF50249">
    <property type="entry name" value="Nucleic acid-binding proteins"/>
    <property type="match status" value="3"/>
</dbReference>
<gene>
    <name evidence="15" type="ORF">CYME_CMA140C</name>
</gene>
<protein>
    <recommendedName>
        <fullName evidence="10">Ribosomal RNA-processing protein 44</fullName>
    </recommendedName>
</protein>
<dbReference type="SUPFAM" id="SSF88723">
    <property type="entry name" value="PIN domain-like"/>
    <property type="match status" value="1"/>
</dbReference>
<evidence type="ECO:0000259" key="13">
    <source>
        <dbReference type="SMART" id="SM00670"/>
    </source>
</evidence>
<dbReference type="GO" id="GO:0004519">
    <property type="term" value="F:endonuclease activity"/>
    <property type="evidence" value="ECO:0007669"/>
    <property type="project" value="TreeGrafter"/>
</dbReference>
<keyword evidence="16" id="KW-1185">Reference proteome</keyword>
<dbReference type="Gene3D" id="2.40.50.690">
    <property type="match status" value="1"/>
</dbReference>
<dbReference type="InterPro" id="IPR029060">
    <property type="entry name" value="PIN-like_dom_sf"/>
</dbReference>
<evidence type="ECO:0000259" key="14">
    <source>
        <dbReference type="SMART" id="SM00955"/>
    </source>
</evidence>
<dbReference type="InterPro" id="IPR001900">
    <property type="entry name" value="RNase_II/R"/>
</dbReference>
<dbReference type="InterPro" id="IPR050180">
    <property type="entry name" value="RNR_Ribonuclease"/>
</dbReference>
<keyword evidence="8" id="KW-0694">RNA-binding</keyword>
<feature type="region of interest" description="Disordered" evidence="12">
    <location>
        <begin position="213"/>
        <end position="232"/>
    </location>
</feature>
<sequence length="1048" mass="114614">MPLPSAQTRRFIKRARGAGATGQASVLRVSREHYLRSDLPLPPEPALRPFLLVPDTNVVLRAASLFELDAVQEVVFLQTVLQETRKQSPETYDRIRRLLASPEAKRRHLYLFSNEHCAATFSEPLKGESPNDYYDRLIRKSVAWLNTQYNALQGPRVVLLTEDRENARRARDDDHLVTFSLAQVDAWCAGAADTRVRDLVADSGGHHDAALNESASEKAHAAPASRTESAPYPEYWPVDKVERALASGKLFRGVFRATMYEPLESGVVVIRSPAGNAEPQKTQVATQVQPALRIRVQGAAAVNRSVDGDLVAVLPLDGVVDGAASAGRNAIPTIDADAFSSVTEQVVTAASALGSESSDPLASTPSQGPRLGKIVAVLERRWRAQYCGSLQAKYTADTLSFQGRRRHLFLPVDRRIPPILLETLQAASLYGKRVAVALDRWDTQSRFPVGHVVSVLGRIGDEQVETQVLLLENGIVTRPFSEAALACLPPPDFSVAPAPMDTTLVGRLDLRSMFVFSIDPPGCTDIDDALHCRLVDRSNGQGANARASTRLQVGVHIADVASFVRAGTALDEEARERGCTVYLVDQRIEMLPALLTSNLCSLVAGKDRYAFSVLFELDVESAQINDVQFTRSMIRSRASLTYEQAQLMLDALVVDKQSAKQLGIPPELGEALPLLARVAGRLRAERLANGALILASPEIRFERADGESPSPSVGSGSSCRSFDTHHLVEEFMLLANVTVAKRIVHQFPHSACLRRHPPPSVEQFEPLVRAAAAYGIEMHVDSSKALAASLDAVSTTSAGQEDPLLEELFRMLATRCMMQAAYCSAGSAPASSYYHYGLAVPLYTHFTSPIRRYADIIVHRQLAASLGYEDAPGELLMNEQVERICEHVNERYRNAQAAGRASSALHVLLWFHRQCQRPAHEARDTASMLETDGRILRFLSTGFVAYLPKFGIEGVVRVDGAETSWVLSPDSQTILHKDSGVTYRILGACRIRIVIDENAVGADRIRFELLPRNANNAVQSRTTSGVCSSGGNRAQDETSPTDVQMPPK</sequence>
<evidence type="ECO:0000313" key="16">
    <source>
        <dbReference type="Proteomes" id="UP000007014"/>
    </source>
</evidence>
<dbReference type="GeneID" id="16992115"/>
<dbReference type="SMART" id="SM00955">
    <property type="entry name" value="RNB"/>
    <property type="match status" value="1"/>
</dbReference>
<evidence type="ECO:0000256" key="5">
    <source>
        <dbReference type="ARBA" id="ARBA00022801"/>
    </source>
</evidence>
<feature type="domain" description="PIN" evidence="13">
    <location>
        <begin position="50"/>
        <end position="168"/>
    </location>
</feature>
<dbReference type="eggNOG" id="KOG2102">
    <property type="taxonomic scope" value="Eukaryota"/>
</dbReference>
<dbReference type="CDD" id="cd09862">
    <property type="entry name" value="PIN_Rrp44-like"/>
    <property type="match status" value="1"/>
</dbReference>
<reference evidence="15 16" key="1">
    <citation type="journal article" date="2004" name="Nature">
        <title>Genome sequence of the ultrasmall unicellular red alga Cyanidioschyzon merolae 10D.</title>
        <authorList>
            <person name="Matsuzaki M."/>
            <person name="Misumi O."/>
            <person name="Shin-i T."/>
            <person name="Maruyama S."/>
            <person name="Takahara M."/>
            <person name="Miyagishima S."/>
            <person name="Mori T."/>
            <person name="Nishida K."/>
            <person name="Yagisawa F."/>
            <person name="Nishida K."/>
            <person name="Yoshida Y."/>
            <person name="Nishimura Y."/>
            <person name="Nakao S."/>
            <person name="Kobayashi T."/>
            <person name="Momoyama Y."/>
            <person name="Higashiyama T."/>
            <person name="Minoda A."/>
            <person name="Sano M."/>
            <person name="Nomoto H."/>
            <person name="Oishi K."/>
            <person name="Hayashi H."/>
            <person name="Ohta F."/>
            <person name="Nishizaka S."/>
            <person name="Haga S."/>
            <person name="Miura S."/>
            <person name="Morishita T."/>
            <person name="Kabeya Y."/>
            <person name="Terasawa K."/>
            <person name="Suzuki Y."/>
            <person name="Ishii Y."/>
            <person name="Asakawa S."/>
            <person name="Takano H."/>
            <person name="Ohta N."/>
            <person name="Kuroiwa H."/>
            <person name="Tanaka K."/>
            <person name="Shimizu N."/>
            <person name="Sugano S."/>
            <person name="Sato N."/>
            <person name="Nozaki H."/>
            <person name="Ogasawara N."/>
            <person name="Kohara Y."/>
            <person name="Kuroiwa T."/>
        </authorList>
    </citation>
    <scope>NUCLEOTIDE SEQUENCE [LARGE SCALE GENOMIC DNA]</scope>
    <source>
        <strain evidence="15 16">10D</strain>
    </source>
</reference>
<evidence type="ECO:0000256" key="6">
    <source>
        <dbReference type="ARBA" id="ARBA00022835"/>
    </source>
</evidence>
<dbReference type="GO" id="GO:0000176">
    <property type="term" value="C:nuclear exosome (RNase complex)"/>
    <property type="evidence" value="ECO:0007669"/>
    <property type="project" value="UniProtKB-ARBA"/>
</dbReference>
<evidence type="ECO:0000256" key="11">
    <source>
        <dbReference type="RuleBase" id="RU003901"/>
    </source>
</evidence>
<evidence type="ECO:0000313" key="15">
    <source>
        <dbReference type="EMBL" id="BAM78827.1"/>
    </source>
</evidence>
<keyword evidence="4" id="KW-0540">Nuclease</keyword>
<name>M1V9Y7_CYAM1</name>